<dbReference type="OrthoDB" id="9808602at2"/>
<proteinExistence type="inferred from homology"/>
<feature type="transmembrane region" description="Helical" evidence="2">
    <location>
        <begin position="183"/>
        <end position="202"/>
    </location>
</feature>
<feature type="transmembrane region" description="Helical" evidence="2">
    <location>
        <begin position="12"/>
        <end position="35"/>
    </location>
</feature>
<evidence type="ECO:0000256" key="2">
    <source>
        <dbReference type="SAM" id="Phobius"/>
    </source>
</evidence>
<dbReference type="InterPro" id="IPR003362">
    <property type="entry name" value="Bact_transf"/>
</dbReference>
<reference evidence="4 5" key="1">
    <citation type="submission" date="2019-02" db="EMBL/GenBank/DDBJ databases">
        <authorList>
            <consortium name="Pathogen Informatics"/>
        </authorList>
    </citation>
    <scope>NUCLEOTIDE SEQUENCE [LARGE SCALE GENOMIC DNA]</scope>
    <source>
        <strain evidence="4 5">3012STDY7078512</strain>
    </source>
</reference>
<sequence>MIYRIIKRIFDFVCALLGIIVTSPLWIIGIIGILISDWGPIFYTAHRIGKNNKLFKMYKFRSMRVLKEPKKGAEASLRPEEDRIFPWGHFIRRIKIDELPQLLNILNGTMSLVGPRPVAKDQFDMFRYGKWDEAKSVPVGLSGPAALYDFVYGDNFTDEKEYMEKVYPTRRELEYTYVKKAGFFYDLKMIIYTVICIVYTFLGKEATWILREFLADAKASNSEIEVMPKL</sequence>
<dbReference type="EMBL" id="CAACYH010000007">
    <property type="protein sequence ID" value="VFB15481.1"/>
    <property type="molecule type" value="Genomic_DNA"/>
</dbReference>
<dbReference type="GO" id="GO:0016780">
    <property type="term" value="F:phosphotransferase activity, for other substituted phosphate groups"/>
    <property type="evidence" value="ECO:0007669"/>
    <property type="project" value="TreeGrafter"/>
</dbReference>
<gene>
    <name evidence="4" type="primary">wcaJ_2</name>
    <name evidence="4" type="ORF">NCTC7812_03070</name>
</gene>
<organism evidence="4 5">
    <name type="scientific">Prevotella heparinolytica</name>
    <dbReference type="NCBI Taxonomy" id="28113"/>
    <lineage>
        <taxon>Bacteria</taxon>
        <taxon>Pseudomonadati</taxon>
        <taxon>Bacteroidota</taxon>
        <taxon>Bacteroidia</taxon>
        <taxon>Bacteroidales</taxon>
        <taxon>Bacteroidaceae</taxon>
        <taxon>Bacteroides</taxon>
    </lineage>
</organism>
<keyword evidence="4" id="KW-0808">Transferase</keyword>
<evidence type="ECO:0000313" key="5">
    <source>
        <dbReference type="Proteomes" id="UP000396835"/>
    </source>
</evidence>
<feature type="domain" description="Bacterial sugar transferase" evidence="3">
    <location>
        <begin position="7"/>
        <end position="197"/>
    </location>
</feature>
<dbReference type="Pfam" id="PF02397">
    <property type="entry name" value="Bac_transf"/>
    <property type="match status" value="1"/>
</dbReference>
<evidence type="ECO:0000259" key="3">
    <source>
        <dbReference type="Pfam" id="PF02397"/>
    </source>
</evidence>
<evidence type="ECO:0000313" key="4">
    <source>
        <dbReference type="EMBL" id="VFB15481.1"/>
    </source>
</evidence>
<keyword evidence="2" id="KW-0812">Transmembrane</keyword>
<comment type="similarity">
    <text evidence="1">Belongs to the bacterial sugar transferase family.</text>
</comment>
<keyword evidence="2" id="KW-1133">Transmembrane helix</keyword>
<dbReference type="PANTHER" id="PTHR30576">
    <property type="entry name" value="COLANIC BIOSYNTHESIS UDP-GLUCOSE LIPID CARRIER TRANSFERASE"/>
    <property type="match status" value="1"/>
</dbReference>
<accession>A0A449I7R7</accession>
<protein>
    <submittedName>
        <fullName evidence="4">Glycosyltransferase</fullName>
    </submittedName>
</protein>
<dbReference type="Proteomes" id="UP000396835">
    <property type="component" value="Unassembled WGS sequence"/>
</dbReference>
<keyword evidence="2" id="KW-0472">Membrane</keyword>
<dbReference type="RefSeq" id="WP_131753098.1">
    <property type="nucleotide sequence ID" value="NZ_CAACYH010000007.1"/>
</dbReference>
<dbReference type="PANTHER" id="PTHR30576:SF0">
    <property type="entry name" value="UNDECAPRENYL-PHOSPHATE N-ACETYLGALACTOSAMINYL 1-PHOSPHATE TRANSFERASE-RELATED"/>
    <property type="match status" value="1"/>
</dbReference>
<name>A0A449I7R7_9BACE</name>
<dbReference type="AlphaFoldDB" id="A0A449I7R7"/>
<evidence type="ECO:0000256" key="1">
    <source>
        <dbReference type="ARBA" id="ARBA00006464"/>
    </source>
</evidence>